<keyword evidence="3" id="KW-1185">Reference proteome</keyword>
<dbReference type="Proteomes" id="UP000036987">
    <property type="component" value="Unassembled WGS sequence"/>
</dbReference>
<keyword evidence="1" id="KW-1133">Transmembrane helix</keyword>
<keyword evidence="1" id="KW-0812">Transmembrane</keyword>
<dbReference type="AlphaFoldDB" id="A0A0K9PU63"/>
<dbReference type="EMBL" id="LFYR01000658">
    <property type="protein sequence ID" value="KMZ71770.1"/>
    <property type="molecule type" value="Genomic_DNA"/>
</dbReference>
<feature type="transmembrane region" description="Helical" evidence="1">
    <location>
        <begin position="6"/>
        <end position="29"/>
    </location>
</feature>
<protein>
    <submittedName>
        <fullName evidence="2">Uncharacterized protein</fullName>
    </submittedName>
</protein>
<name>A0A0K9PU63_ZOSMR</name>
<proteinExistence type="predicted"/>
<evidence type="ECO:0000313" key="2">
    <source>
        <dbReference type="EMBL" id="KMZ71770.1"/>
    </source>
</evidence>
<comment type="caution">
    <text evidence="2">The sequence shown here is derived from an EMBL/GenBank/DDBJ whole genome shotgun (WGS) entry which is preliminary data.</text>
</comment>
<gene>
    <name evidence="2" type="ORF">ZOSMA_175G00090</name>
</gene>
<accession>A0A0K9PU63</accession>
<sequence length="89" mass="10160">MIIHSFFPLIRFVLGLATTLFNSICIYWGRLFRYSAFLHSMHISDHLTVSITHPPTTQQTIIIAAAELVPSFHGYNNDRKNNCDILIIA</sequence>
<evidence type="ECO:0000256" key="1">
    <source>
        <dbReference type="SAM" id="Phobius"/>
    </source>
</evidence>
<reference evidence="3" key="1">
    <citation type="journal article" date="2016" name="Nature">
        <title>The genome of the seagrass Zostera marina reveals angiosperm adaptation to the sea.</title>
        <authorList>
            <person name="Olsen J.L."/>
            <person name="Rouze P."/>
            <person name="Verhelst B."/>
            <person name="Lin Y.-C."/>
            <person name="Bayer T."/>
            <person name="Collen J."/>
            <person name="Dattolo E."/>
            <person name="De Paoli E."/>
            <person name="Dittami S."/>
            <person name="Maumus F."/>
            <person name="Michel G."/>
            <person name="Kersting A."/>
            <person name="Lauritano C."/>
            <person name="Lohaus R."/>
            <person name="Toepel M."/>
            <person name="Tonon T."/>
            <person name="Vanneste K."/>
            <person name="Amirebrahimi M."/>
            <person name="Brakel J."/>
            <person name="Bostroem C."/>
            <person name="Chovatia M."/>
            <person name="Grimwood J."/>
            <person name="Jenkins J.W."/>
            <person name="Jueterbock A."/>
            <person name="Mraz A."/>
            <person name="Stam W.T."/>
            <person name="Tice H."/>
            <person name="Bornberg-Bauer E."/>
            <person name="Green P.J."/>
            <person name="Pearson G.A."/>
            <person name="Procaccini G."/>
            <person name="Duarte C.M."/>
            <person name="Schmutz J."/>
            <person name="Reusch T.B.H."/>
            <person name="Van de Peer Y."/>
        </authorList>
    </citation>
    <scope>NUCLEOTIDE SEQUENCE [LARGE SCALE GENOMIC DNA]</scope>
    <source>
        <strain evidence="3">cv. Finnish</strain>
    </source>
</reference>
<organism evidence="2 3">
    <name type="scientific">Zostera marina</name>
    <name type="common">Eelgrass</name>
    <dbReference type="NCBI Taxonomy" id="29655"/>
    <lineage>
        <taxon>Eukaryota</taxon>
        <taxon>Viridiplantae</taxon>
        <taxon>Streptophyta</taxon>
        <taxon>Embryophyta</taxon>
        <taxon>Tracheophyta</taxon>
        <taxon>Spermatophyta</taxon>
        <taxon>Magnoliopsida</taxon>
        <taxon>Liliopsida</taxon>
        <taxon>Zosteraceae</taxon>
        <taxon>Zostera</taxon>
    </lineage>
</organism>
<evidence type="ECO:0000313" key="3">
    <source>
        <dbReference type="Proteomes" id="UP000036987"/>
    </source>
</evidence>
<keyword evidence="1" id="KW-0472">Membrane</keyword>